<sequence length="154" mass="18094">MEKKPLYRKVNTRTWGVWRNEITGHYRHQRNTKNEIKNDASRGSMHGTRRHGFDYTPLFRFLLSRVGGQWDEVFSEAVARLDRPEPVFWMVALHENERKEQVCLGESSYFSGLYVDDQGRLRIVNPELTAEGMTPYCHCCTHTFNGIPFGQRQD</sequence>
<dbReference type="RefSeq" id="WP_033054476.1">
    <property type="nucleotide sequence ID" value="NZ_AZQQ01000061.1"/>
</dbReference>
<evidence type="ECO:0000313" key="2">
    <source>
        <dbReference type="Proteomes" id="UP000026739"/>
    </source>
</evidence>
<name>A0A059L7Z8_9PSED</name>
<organism evidence="1 2">
    <name type="scientific">Pseudomonas mandelii PD30</name>
    <dbReference type="NCBI Taxonomy" id="1419583"/>
    <lineage>
        <taxon>Bacteria</taxon>
        <taxon>Pseudomonadati</taxon>
        <taxon>Pseudomonadota</taxon>
        <taxon>Gammaproteobacteria</taxon>
        <taxon>Pseudomonadales</taxon>
        <taxon>Pseudomonadaceae</taxon>
        <taxon>Pseudomonas</taxon>
    </lineage>
</organism>
<dbReference type="EMBL" id="AZQQ01000061">
    <property type="protein sequence ID" value="KDD70205.1"/>
    <property type="molecule type" value="Genomic_DNA"/>
</dbReference>
<accession>A0A059L7Z8</accession>
<dbReference type="AlphaFoldDB" id="A0A059L7Z8"/>
<comment type="caution">
    <text evidence="1">The sequence shown here is derived from an EMBL/GenBank/DDBJ whole genome shotgun (WGS) entry which is preliminary data.</text>
</comment>
<reference evidence="1 2" key="1">
    <citation type="submission" date="2013-12" db="EMBL/GenBank/DDBJ databases">
        <authorList>
            <person name="Formusa P.A."/>
            <person name="Habash M."/>
            <person name="Lee H."/>
            <person name="Trevors J.T."/>
        </authorList>
    </citation>
    <scope>NUCLEOTIDE SEQUENCE [LARGE SCALE GENOMIC DNA]</scope>
    <source>
        <strain evidence="1 2">PD30</strain>
    </source>
</reference>
<dbReference type="Proteomes" id="UP000026739">
    <property type="component" value="Unassembled WGS sequence"/>
</dbReference>
<protein>
    <submittedName>
        <fullName evidence="1">Uncharacterized protein</fullName>
    </submittedName>
</protein>
<dbReference type="eggNOG" id="ENOG50318P6">
    <property type="taxonomic scope" value="Bacteria"/>
</dbReference>
<proteinExistence type="predicted"/>
<gene>
    <name evidence="1" type="ORF">V466_02645</name>
</gene>
<evidence type="ECO:0000313" key="1">
    <source>
        <dbReference type="EMBL" id="KDD70205.1"/>
    </source>
</evidence>